<keyword evidence="6" id="KW-1185">Reference proteome</keyword>
<dbReference type="GO" id="GO:0048188">
    <property type="term" value="C:Set1C/COMPASS complex"/>
    <property type="evidence" value="ECO:0000318"/>
    <property type="project" value="GO_Central"/>
</dbReference>
<dbReference type="Gene3D" id="2.130.10.10">
    <property type="entry name" value="YVTN repeat-like/Quinoprotein amine dehydrogenase"/>
    <property type="match status" value="1"/>
</dbReference>
<organism evidence="5 6">
    <name type="scientific">Amborella trichopoda</name>
    <dbReference type="NCBI Taxonomy" id="13333"/>
    <lineage>
        <taxon>Eukaryota</taxon>
        <taxon>Viridiplantae</taxon>
        <taxon>Streptophyta</taxon>
        <taxon>Embryophyta</taxon>
        <taxon>Tracheophyta</taxon>
        <taxon>Spermatophyta</taxon>
        <taxon>Magnoliopsida</taxon>
        <taxon>Amborellales</taxon>
        <taxon>Amborellaceae</taxon>
        <taxon>Amborella</taxon>
    </lineage>
</organism>
<dbReference type="InterPro" id="IPR015943">
    <property type="entry name" value="WD40/YVTN_repeat-like_dom_sf"/>
</dbReference>
<feature type="region of interest" description="Disordered" evidence="4">
    <location>
        <begin position="231"/>
        <end position="302"/>
    </location>
</feature>
<protein>
    <submittedName>
        <fullName evidence="5">Uncharacterized protein</fullName>
    </submittedName>
</protein>
<dbReference type="InterPro" id="IPR001680">
    <property type="entry name" value="WD40_rpt"/>
</dbReference>
<reference evidence="6" key="1">
    <citation type="journal article" date="2013" name="Science">
        <title>The Amborella genome and the evolution of flowering plants.</title>
        <authorList>
            <consortium name="Amborella Genome Project"/>
        </authorList>
    </citation>
    <scope>NUCLEOTIDE SEQUENCE [LARGE SCALE GENOMIC DNA]</scope>
</reference>
<name>W1PIY1_AMBTC</name>
<dbReference type="HOGENOM" id="CLU_020093_0_0_1"/>
<proteinExistence type="predicted"/>
<keyword evidence="2" id="KW-0677">Repeat</keyword>
<feature type="repeat" description="WD" evidence="3">
    <location>
        <begin position="642"/>
        <end position="677"/>
    </location>
</feature>
<dbReference type="PROSITE" id="PS00678">
    <property type="entry name" value="WD_REPEATS_1"/>
    <property type="match status" value="1"/>
</dbReference>
<dbReference type="OMA" id="FQKPETN"/>
<dbReference type="STRING" id="13333.W1PIY1"/>
<evidence type="ECO:0000256" key="2">
    <source>
        <dbReference type="ARBA" id="ARBA00022737"/>
    </source>
</evidence>
<dbReference type="InterPro" id="IPR036322">
    <property type="entry name" value="WD40_repeat_dom_sf"/>
</dbReference>
<accession>W1PIY1</accession>
<dbReference type="eggNOG" id="KOG0296">
    <property type="taxonomic scope" value="Eukaryota"/>
</dbReference>
<dbReference type="Proteomes" id="UP000017836">
    <property type="component" value="Unassembled WGS sequence"/>
</dbReference>
<evidence type="ECO:0000256" key="3">
    <source>
        <dbReference type="PROSITE-ProRule" id="PRU00221"/>
    </source>
</evidence>
<dbReference type="SUPFAM" id="SSF50978">
    <property type="entry name" value="WD40 repeat-like"/>
    <property type="match status" value="1"/>
</dbReference>
<evidence type="ECO:0000313" key="6">
    <source>
        <dbReference type="Proteomes" id="UP000017836"/>
    </source>
</evidence>
<evidence type="ECO:0000256" key="4">
    <source>
        <dbReference type="SAM" id="MobiDB-lite"/>
    </source>
</evidence>
<dbReference type="PANTHER" id="PTHR14604:SF7">
    <property type="match status" value="1"/>
</dbReference>
<dbReference type="PANTHER" id="PTHR14604">
    <property type="entry name" value="WD40 REPEAT PF20"/>
    <property type="match status" value="1"/>
</dbReference>
<dbReference type="Gramene" id="ERN09947">
    <property type="protein sequence ID" value="ERN09947"/>
    <property type="gene ID" value="AMTR_s00013p00192790"/>
</dbReference>
<feature type="compositionally biased region" description="Polar residues" evidence="4">
    <location>
        <begin position="242"/>
        <end position="252"/>
    </location>
</feature>
<dbReference type="Pfam" id="PF00400">
    <property type="entry name" value="WD40"/>
    <property type="match status" value="2"/>
</dbReference>
<keyword evidence="1 3" id="KW-0853">WD repeat</keyword>
<dbReference type="SMART" id="SM00320">
    <property type="entry name" value="WD40"/>
    <property type="match status" value="7"/>
</dbReference>
<dbReference type="InterPro" id="IPR050995">
    <property type="entry name" value="WD-F-box_domain-protein"/>
</dbReference>
<gene>
    <name evidence="5" type="ORF">AMTR_s00013p00192790</name>
</gene>
<evidence type="ECO:0000313" key="5">
    <source>
        <dbReference type="EMBL" id="ERN09947.1"/>
    </source>
</evidence>
<feature type="compositionally biased region" description="Basic and acidic residues" evidence="4">
    <location>
        <begin position="232"/>
        <end position="241"/>
    </location>
</feature>
<dbReference type="InterPro" id="IPR019775">
    <property type="entry name" value="WD40_repeat_CS"/>
</dbReference>
<dbReference type="GO" id="GO:0042393">
    <property type="term" value="F:histone binding"/>
    <property type="evidence" value="ECO:0000318"/>
    <property type="project" value="GO_Central"/>
</dbReference>
<dbReference type="PROSITE" id="PS50082">
    <property type="entry name" value="WD_REPEATS_2"/>
    <property type="match status" value="1"/>
</dbReference>
<dbReference type="AlphaFoldDB" id="W1PIY1"/>
<evidence type="ECO:0000256" key="1">
    <source>
        <dbReference type="ARBA" id="ARBA00022574"/>
    </source>
</evidence>
<sequence length="862" mass="94410">MSEILTLEKAQGEEEWEARARSWLSTLPKRRNVVLSEVEEWVSSNASVLPDHVLTMARSELYQRVLSLHKLIREPKLVTMNDPIKVGPPQPLFQRTDHWRPIYTWLESWDTNEVVKPSDIVNWFSENPEVKNELYSRHSKYHLMHYIQRLHAKLLRKQGKLQKVIQPSKRSPIKRMGNGAAALAIVEPVNCSSNGLEDTGCSLLGKDEALLRYELLSDLQNQLTRLLSKQKQVNDLKDASRQRPTGNNNCGNSDGVREEGSPRVKALAMSQPQDAGTVSSTGQSRLRSSSDTKQGRKRRRTKDYTGAVTLAWAYCEASSGTEPNGTLLNKGPHVNCDDTGTQSGRDVEVCSSTSQTSSAGNSVLREYCKNIAKCVQGRERGFAWPLTLPSVGYVGRHRERWIPFFEGWNSLGRQFLGPAVFLERKGYSSWVPTWNAYTSSAAVAQPLGRIDQSVQKVLDVRFHPGGLAQLVCSSNEAPNELLLYNLLAGKAIELRGHNCQIQAVEYAVKGASIVSCGANLLKVWDSTTGACLFTLGPLGNEQDAAGHIKKINAVAVNRWQSCLVVTSGGEGDGKLLLWNALNGELAADLNVNLRLKDRVLPSIDAMEFCSQNLLVCGSDSAYGGPALVQLWDIEASHDSISFPANDSYITSLKINPACTTIITGAGDGTVGLFDIRTCGGISRLSVGSSCEVTSVSFSSCGRYFHASSTGNNTLVWDTRMISTKCGQMPSERPIPVSDLSLMRPLHCLSHGKPMPTAEHAGQLPGFVDEGDQGVNDARWLHEAPILVTASGNGSVAMWDVALGQPCIRHMSSHTRCANTVAVAPNDEYICSGGDDQKVDLNKYEDFLGEKPCKMLRGGIPDF</sequence>
<dbReference type="EMBL" id="KI392979">
    <property type="protein sequence ID" value="ERN09947.1"/>
    <property type="molecule type" value="Genomic_DNA"/>
</dbReference>